<feature type="compositionally biased region" description="Basic and acidic residues" evidence="1">
    <location>
        <begin position="58"/>
        <end position="89"/>
    </location>
</feature>
<sequence length="220" mass="23870">MKKQASTAMWTAAALAASLLLGACGSDGGSDDKIDGAKGEGKKAAKSPSPSKSSGDGAGRRAPGEIKLAKDAKNVFEDAETGDPKKDEVLADNQARINVVDRIITTGKSANDLKLYTDGQALIDATKYIEEYTNDQYSWAGVTRYYNQKVKILNSSTAQVSYCVDDSKANDKNLKTGKLDPYESDDKRDTLETSRMRRSKSGIWQAYFSQTKRGAEECEK</sequence>
<evidence type="ECO:0000313" key="4">
    <source>
        <dbReference type="Proteomes" id="UP001519064"/>
    </source>
</evidence>
<gene>
    <name evidence="3" type="ORF">ITI46_11720</name>
</gene>
<dbReference type="RefSeq" id="WP_209239421.1">
    <property type="nucleotide sequence ID" value="NZ_JADKMA010000046.1"/>
</dbReference>
<comment type="caution">
    <text evidence="3">The sequence shown here is derived from an EMBL/GenBank/DDBJ whole genome shotgun (WGS) entry which is preliminary data.</text>
</comment>
<dbReference type="Proteomes" id="UP001519064">
    <property type="component" value="Unassembled WGS sequence"/>
</dbReference>
<organism evidence="3 4">
    <name type="scientific">Streptomyces oryzae</name>
    <dbReference type="NCBI Taxonomy" id="1434886"/>
    <lineage>
        <taxon>Bacteria</taxon>
        <taxon>Bacillati</taxon>
        <taxon>Actinomycetota</taxon>
        <taxon>Actinomycetes</taxon>
        <taxon>Kitasatosporales</taxon>
        <taxon>Streptomycetaceae</taxon>
        <taxon>Streptomyces</taxon>
    </lineage>
</organism>
<evidence type="ECO:0000313" key="3">
    <source>
        <dbReference type="EMBL" id="MBO8192328.1"/>
    </source>
</evidence>
<dbReference type="EMBL" id="JADKMA010000046">
    <property type="protein sequence ID" value="MBO8192328.1"/>
    <property type="molecule type" value="Genomic_DNA"/>
</dbReference>
<feature type="signal peptide" evidence="2">
    <location>
        <begin position="1"/>
        <end position="23"/>
    </location>
</feature>
<feature type="region of interest" description="Disordered" evidence="1">
    <location>
        <begin position="174"/>
        <end position="198"/>
    </location>
</feature>
<feature type="chain" id="PRO_5045560827" description="Lipoprotein" evidence="2">
    <location>
        <begin position="24"/>
        <end position="220"/>
    </location>
</feature>
<keyword evidence="4" id="KW-1185">Reference proteome</keyword>
<accession>A0ABS3XAD9</accession>
<protein>
    <recommendedName>
        <fullName evidence="5">Lipoprotein</fullName>
    </recommendedName>
</protein>
<keyword evidence="2" id="KW-0732">Signal</keyword>
<proteinExistence type="predicted"/>
<dbReference type="PROSITE" id="PS51257">
    <property type="entry name" value="PROKAR_LIPOPROTEIN"/>
    <property type="match status" value="1"/>
</dbReference>
<evidence type="ECO:0000256" key="1">
    <source>
        <dbReference type="SAM" id="MobiDB-lite"/>
    </source>
</evidence>
<name>A0ABS3XAD9_9ACTN</name>
<feature type="region of interest" description="Disordered" evidence="1">
    <location>
        <begin position="30"/>
        <end position="89"/>
    </location>
</feature>
<evidence type="ECO:0008006" key="5">
    <source>
        <dbReference type="Google" id="ProtNLM"/>
    </source>
</evidence>
<feature type="compositionally biased region" description="Basic and acidic residues" evidence="1">
    <location>
        <begin position="174"/>
        <end position="195"/>
    </location>
</feature>
<evidence type="ECO:0000256" key="2">
    <source>
        <dbReference type="SAM" id="SignalP"/>
    </source>
</evidence>
<feature type="compositionally biased region" description="Basic and acidic residues" evidence="1">
    <location>
        <begin position="30"/>
        <end position="43"/>
    </location>
</feature>
<reference evidence="3 4" key="1">
    <citation type="submission" date="2020-11" db="EMBL/GenBank/DDBJ databases">
        <title>Streptomyces spirodelae sp. nov., isolated from duckweed.</title>
        <authorList>
            <person name="Saimee Y."/>
            <person name="Duangmal K."/>
        </authorList>
    </citation>
    <scope>NUCLEOTIDE SEQUENCE [LARGE SCALE GENOMIC DNA]</scope>
    <source>
        <strain evidence="3 4">S16-07</strain>
    </source>
</reference>